<proteinExistence type="predicted"/>
<evidence type="ECO:0000256" key="1">
    <source>
        <dbReference type="SAM" id="MobiDB-lite"/>
    </source>
</evidence>
<organism evidence="2 3">
    <name type="scientific">Mya arenaria</name>
    <name type="common">Soft-shell clam</name>
    <dbReference type="NCBI Taxonomy" id="6604"/>
    <lineage>
        <taxon>Eukaryota</taxon>
        <taxon>Metazoa</taxon>
        <taxon>Spiralia</taxon>
        <taxon>Lophotrochozoa</taxon>
        <taxon>Mollusca</taxon>
        <taxon>Bivalvia</taxon>
        <taxon>Autobranchia</taxon>
        <taxon>Heteroconchia</taxon>
        <taxon>Euheterodonta</taxon>
        <taxon>Imparidentia</taxon>
        <taxon>Neoheterodontei</taxon>
        <taxon>Myida</taxon>
        <taxon>Myoidea</taxon>
        <taxon>Myidae</taxon>
        <taxon>Mya</taxon>
    </lineage>
</organism>
<feature type="compositionally biased region" description="Basic residues" evidence="1">
    <location>
        <begin position="70"/>
        <end position="85"/>
    </location>
</feature>
<reference evidence="2" key="1">
    <citation type="submission" date="2022-11" db="EMBL/GenBank/DDBJ databases">
        <title>Centuries of genome instability and evolution in soft-shell clam transmissible cancer (bioRxiv).</title>
        <authorList>
            <person name="Hart S.F.M."/>
            <person name="Yonemitsu M.A."/>
            <person name="Giersch R.M."/>
            <person name="Beal B.F."/>
            <person name="Arriagada G."/>
            <person name="Davis B.W."/>
            <person name="Ostrander E.A."/>
            <person name="Goff S.P."/>
            <person name="Metzger M.J."/>
        </authorList>
    </citation>
    <scope>NUCLEOTIDE SEQUENCE</scope>
    <source>
        <strain evidence="2">MELC-2E11</strain>
        <tissue evidence="2">Siphon/mantle</tissue>
    </source>
</reference>
<feature type="region of interest" description="Disordered" evidence="1">
    <location>
        <begin position="22"/>
        <end position="105"/>
    </location>
</feature>
<accession>A0ABY7E8H3</accession>
<sequence>MCEVSPHQDRYAIKAQVRKGLEKEEYYSREAAGGESEEEEETEGKTPALQTVFMPGTVARRGKGTSARRAAYKGKRPTTRTRRSKTPALRNNSGKVLAKQKEGMKRLEQVSLVRLQYRSTEGTSTLDMLKSGSKSGSSPASSSDS</sequence>
<protein>
    <submittedName>
        <fullName evidence="2">Uncharacterized protein</fullName>
    </submittedName>
</protein>
<evidence type="ECO:0000313" key="2">
    <source>
        <dbReference type="EMBL" id="WAR06363.1"/>
    </source>
</evidence>
<name>A0ABY7E8H3_MYAAR</name>
<feature type="compositionally biased region" description="Low complexity" evidence="1">
    <location>
        <begin position="130"/>
        <end position="145"/>
    </location>
</feature>
<evidence type="ECO:0000313" key="3">
    <source>
        <dbReference type="Proteomes" id="UP001164746"/>
    </source>
</evidence>
<dbReference type="Proteomes" id="UP001164746">
    <property type="component" value="Chromosome 5"/>
</dbReference>
<keyword evidence="3" id="KW-1185">Reference proteome</keyword>
<feature type="region of interest" description="Disordered" evidence="1">
    <location>
        <begin position="118"/>
        <end position="145"/>
    </location>
</feature>
<gene>
    <name evidence="2" type="ORF">MAR_021732</name>
</gene>
<dbReference type="EMBL" id="CP111016">
    <property type="protein sequence ID" value="WAR06363.1"/>
    <property type="molecule type" value="Genomic_DNA"/>
</dbReference>